<name>A0ABD5WJD1_9EURY</name>
<dbReference type="InterPro" id="IPR000192">
    <property type="entry name" value="Aminotrans_V_dom"/>
</dbReference>
<dbReference type="Gene3D" id="3.90.1150.10">
    <property type="entry name" value="Aspartate Aminotransferase, domain 1"/>
    <property type="match status" value="1"/>
</dbReference>
<dbReference type="InterPro" id="IPR015424">
    <property type="entry name" value="PyrdxlP-dep_Trfase"/>
</dbReference>
<evidence type="ECO:0000256" key="5">
    <source>
        <dbReference type="ARBA" id="ARBA00022898"/>
    </source>
</evidence>
<evidence type="ECO:0000313" key="8">
    <source>
        <dbReference type="Proteomes" id="UP001596407"/>
    </source>
</evidence>
<dbReference type="InterPro" id="IPR015421">
    <property type="entry name" value="PyrdxlP-dep_Trfase_major"/>
</dbReference>
<reference evidence="7 8" key="1">
    <citation type="journal article" date="2019" name="Int. J. Syst. Evol. Microbiol.">
        <title>The Global Catalogue of Microorganisms (GCM) 10K type strain sequencing project: providing services to taxonomists for standard genome sequencing and annotation.</title>
        <authorList>
            <consortium name="The Broad Institute Genomics Platform"/>
            <consortium name="The Broad Institute Genome Sequencing Center for Infectious Disease"/>
            <person name="Wu L."/>
            <person name="Ma J."/>
        </authorList>
    </citation>
    <scope>NUCLEOTIDE SEQUENCE [LARGE SCALE GENOMIC DNA]</scope>
    <source>
        <strain evidence="7 8">DT72</strain>
    </source>
</reference>
<dbReference type="Gene3D" id="3.40.640.10">
    <property type="entry name" value="Type I PLP-dependent aspartate aminotransferase-like (Major domain)"/>
    <property type="match status" value="1"/>
</dbReference>
<evidence type="ECO:0000256" key="1">
    <source>
        <dbReference type="ARBA" id="ARBA00001933"/>
    </source>
</evidence>
<evidence type="ECO:0000256" key="3">
    <source>
        <dbReference type="ARBA" id="ARBA00022576"/>
    </source>
</evidence>
<dbReference type="PANTHER" id="PTHR21152">
    <property type="entry name" value="AMINOTRANSFERASE CLASS V"/>
    <property type="match status" value="1"/>
</dbReference>
<feature type="domain" description="Aminotransferase class V" evidence="6">
    <location>
        <begin position="33"/>
        <end position="328"/>
    </location>
</feature>
<gene>
    <name evidence="7" type="ORF">ACFQJ6_11845</name>
</gene>
<dbReference type="Proteomes" id="UP001596407">
    <property type="component" value="Unassembled WGS sequence"/>
</dbReference>
<dbReference type="EMBL" id="JBHSZH010000005">
    <property type="protein sequence ID" value="MFC7080697.1"/>
    <property type="molecule type" value="Genomic_DNA"/>
</dbReference>
<dbReference type="InterPro" id="IPR015422">
    <property type="entry name" value="PyrdxlP-dep_Trfase_small"/>
</dbReference>
<protein>
    <submittedName>
        <fullName evidence="7">Pyridoxal-phosphate-dependent aminotransferase family protein</fullName>
    </submittedName>
</protein>
<comment type="cofactor">
    <cofactor evidence="1">
        <name>pyridoxal 5'-phosphate</name>
        <dbReference type="ChEBI" id="CHEBI:597326"/>
    </cofactor>
</comment>
<organism evidence="7 8">
    <name type="scientific">Halorussus caseinilyticus</name>
    <dbReference type="NCBI Taxonomy" id="3034025"/>
    <lineage>
        <taxon>Archaea</taxon>
        <taxon>Methanobacteriati</taxon>
        <taxon>Methanobacteriota</taxon>
        <taxon>Stenosarchaea group</taxon>
        <taxon>Halobacteria</taxon>
        <taxon>Halobacteriales</taxon>
        <taxon>Haladaptataceae</taxon>
        <taxon>Halorussus</taxon>
    </lineage>
</organism>
<dbReference type="InterPro" id="IPR024169">
    <property type="entry name" value="SP_NH2Trfase/AEP_transaminase"/>
</dbReference>
<keyword evidence="4" id="KW-0808">Transferase</keyword>
<evidence type="ECO:0000256" key="2">
    <source>
        <dbReference type="ARBA" id="ARBA00009236"/>
    </source>
</evidence>
<keyword evidence="5" id="KW-0663">Pyridoxal phosphate</keyword>
<dbReference type="Pfam" id="PF00266">
    <property type="entry name" value="Aminotran_5"/>
    <property type="match status" value="1"/>
</dbReference>
<dbReference type="PIRSF" id="PIRSF000524">
    <property type="entry name" value="SPT"/>
    <property type="match status" value="1"/>
</dbReference>
<accession>A0ABD5WJD1</accession>
<dbReference type="AlphaFoldDB" id="A0ABD5WJD1"/>
<dbReference type="RefSeq" id="WP_382209831.1">
    <property type="nucleotide sequence ID" value="NZ_JBHSZH010000005.1"/>
</dbReference>
<keyword evidence="3 7" id="KW-0032">Aminotransferase</keyword>
<proteinExistence type="inferred from homology"/>
<evidence type="ECO:0000256" key="4">
    <source>
        <dbReference type="ARBA" id="ARBA00022679"/>
    </source>
</evidence>
<evidence type="ECO:0000259" key="6">
    <source>
        <dbReference type="Pfam" id="PF00266"/>
    </source>
</evidence>
<sequence>MVEDRDELLMTPGPTAVPPEVREAMSRAPVNPDVQAEFSPFYRDVLEKTARVYDTDDDVLVLSGEGMLGLEASVASLVEPGEEVLCLANGIFGEGFADFVEMHGGEAVVHDAPPESGFDPEAVKSVVADHDFAAATMVHCETPTGVLNDLGEILALLRDAGVLTIVDAVSSPGGTAVPTDDIDVCLGASQKCLSSPPGLTTLSVSDRAWEKVEATEQDTFYTSLAPWRDVDLPDDEPPHLPYTHAVSNLYALDASLDRLLEEGLASAYDRHESVAEQCRERGRDLGLDPFADSTALCSPTVTAFRTEGRASDLQRRLETDHGVVVATGLGELEDDVLRVGHMGYNADAERVERTMDALADVLD</sequence>
<comment type="similarity">
    <text evidence="2">Belongs to the class-V pyridoxal-phosphate-dependent aminotransferase family.</text>
</comment>
<dbReference type="GO" id="GO:0008483">
    <property type="term" value="F:transaminase activity"/>
    <property type="evidence" value="ECO:0007669"/>
    <property type="project" value="UniProtKB-KW"/>
</dbReference>
<dbReference type="PANTHER" id="PTHR21152:SF24">
    <property type="entry name" value="ALANINE--GLYOXYLATE AMINOTRANSFERASE 1"/>
    <property type="match status" value="1"/>
</dbReference>
<evidence type="ECO:0000313" key="7">
    <source>
        <dbReference type="EMBL" id="MFC7080697.1"/>
    </source>
</evidence>
<keyword evidence="8" id="KW-1185">Reference proteome</keyword>
<comment type="caution">
    <text evidence="7">The sequence shown here is derived from an EMBL/GenBank/DDBJ whole genome shotgun (WGS) entry which is preliminary data.</text>
</comment>
<dbReference type="SUPFAM" id="SSF53383">
    <property type="entry name" value="PLP-dependent transferases"/>
    <property type="match status" value="1"/>
</dbReference>